<keyword evidence="1" id="KW-0472">Membrane</keyword>
<evidence type="ECO:0000313" key="2">
    <source>
        <dbReference type="EMBL" id="MCZ4519962.1"/>
    </source>
</evidence>
<gene>
    <name evidence="2" type="ORF">O4220_15725</name>
</gene>
<name>A0ABT4MG50_9NOCA</name>
<reference evidence="2" key="1">
    <citation type="submission" date="2022-12" db="EMBL/GenBank/DDBJ databases">
        <authorList>
            <person name="Krivoruchko A.V."/>
            <person name="Elkin A."/>
        </authorList>
    </citation>
    <scope>NUCLEOTIDE SEQUENCE</scope>
    <source>
        <strain evidence="2">IEGM 1391</strain>
    </source>
</reference>
<keyword evidence="1" id="KW-1133">Transmembrane helix</keyword>
<proteinExistence type="predicted"/>
<accession>A0ABT4MG50</accession>
<protein>
    <submittedName>
        <fullName evidence="2">Uncharacterized protein</fullName>
    </submittedName>
</protein>
<feature type="transmembrane region" description="Helical" evidence="1">
    <location>
        <begin position="56"/>
        <end position="79"/>
    </location>
</feature>
<keyword evidence="3" id="KW-1185">Reference proteome</keyword>
<evidence type="ECO:0000256" key="1">
    <source>
        <dbReference type="SAM" id="Phobius"/>
    </source>
</evidence>
<evidence type="ECO:0000313" key="3">
    <source>
        <dbReference type="Proteomes" id="UP001081071"/>
    </source>
</evidence>
<comment type="caution">
    <text evidence="2">The sequence shown here is derived from an EMBL/GenBank/DDBJ whole genome shotgun (WGS) entry which is preliminary data.</text>
</comment>
<dbReference type="EMBL" id="JAPWIJ010000006">
    <property type="protein sequence ID" value="MCZ4519962.1"/>
    <property type="molecule type" value="Genomic_DNA"/>
</dbReference>
<keyword evidence="1" id="KW-0812">Transmembrane</keyword>
<sequence>MSTAPPSTVSPLSIGPDEPYSEPKRFLRKLNPLRWLALANGTPVVLKQILQLGLLVVWPVWFVWVIIRAVCFFAFWLLLYPVRVNQKKNHPEDYARAQARRLP</sequence>
<organism evidence="2 3">
    <name type="scientific">Rhodococcus ruber</name>
    <dbReference type="NCBI Taxonomy" id="1830"/>
    <lineage>
        <taxon>Bacteria</taxon>
        <taxon>Bacillati</taxon>
        <taxon>Actinomycetota</taxon>
        <taxon>Actinomycetes</taxon>
        <taxon>Mycobacteriales</taxon>
        <taxon>Nocardiaceae</taxon>
        <taxon>Rhodococcus</taxon>
    </lineage>
</organism>
<dbReference type="RefSeq" id="WP_269605767.1">
    <property type="nucleotide sequence ID" value="NZ_JAPWIJ010000006.1"/>
</dbReference>
<dbReference type="Proteomes" id="UP001081071">
    <property type="component" value="Unassembled WGS sequence"/>
</dbReference>